<organism evidence="2 3">
    <name type="scientific">Senna tora</name>
    <dbReference type="NCBI Taxonomy" id="362788"/>
    <lineage>
        <taxon>Eukaryota</taxon>
        <taxon>Viridiplantae</taxon>
        <taxon>Streptophyta</taxon>
        <taxon>Embryophyta</taxon>
        <taxon>Tracheophyta</taxon>
        <taxon>Spermatophyta</taxon>
        <taxon>Magnoliopsida</taxon>
        <taxon>eudicotyledons</taxon>
        <taxon>Gunneridae</taxon>
        <taxon>Pentapetalae</taxon>
        <taxon>rosids</taxon>
        <taxon>fabids</taxon>
        <taxon>Fabales</taxon>
        <taxon>Fabaceae</taxon>
        <taxon>Caesalpinioideae</taxon>
        <taxon>Cassia clade</taxon>
        <taxon>Senna</taxon>
    </lineage>
</organism>
<dbReference type="Proteomes" id="UP000634136">
    <property type="component" value="Unassembled WGS sequence"/>
</dbReference>
<dbReference type="EMBL" id="JAAIUW010000013">
    <property type="protein sequence ID" value="KAF7802663.1"/>
    <property type="molecule type" value="Genomic_DNA"/>
</dbReference>
<gene>
    <name evidence="2" type="ORF">G2W53_041774</name>
</gene>
<keyword evidence="3" id="KW-1185">Reference proteome</keyword>
<accession>A0A834SHZ6</accession>
<sequence length="26" mass="2822">MRAQQKEASMNKPTPLAVIPNQPSNA</sequence>
<evidence type="ECO:0000256" key="1">
    <source>
        <dbReference type="SAM" id="MobiDB-lite"/>
    </source>
</evidence>
<proteinExistence type="predicted"/>
<reference evidence="2" key="1">
    <citation type="submission" date="2020-09" db="EMBL/GenBank/DDBJ databases">
        <title>Genome-Enabled Discovery of Anthraquinone Biosynthesis in Senna tora.</title>
        <authorList>
            <person name="Kang S.-H."/>
            <person name="Pandey R.P."/>
            <person name="Lee C.-M."/>
            <person name="Sim J.-S."/>
            <person name="Jeong J.-T."/>
            <person name="Choi B.-S."/>
            <person name="Jung M."/>
            <person name="Ginzburg D."/>
            <person name="Zhao K."/>
            <person name="Won S.Y."/>
            <person name="Oh T.-J."/>
            <person name="Yu Y."/>
            <person name="Kim N.-H."/>
            <person name="Lee O.R."/>
            <person name="Lee T.-H."/>
            <person name="Bashyal P."/>
            <person name="Kim T.-S."/>
            <person name="Lee W.-H."/>
            <person name="Kawkins C."/>
            <person name="Kim C.-K."/>
            <person name="Kim J.S."/>
            <person name="Ahn B.O."/>
            <person name="Rhee S.Y."/>
            <person name="Sohng J.K."/>
        </authorList>
    </citation>
    <scope>NUCLEOTIDE SEQUENCE</scope>
    <source>
        <tissue evidence="2">Leaf</tissue>
    </source>
</reference>
<evidence type="ECO:0000313" key="2">
    <source>
        <dbReference type="EMBL" id="KAF7802663.1"/>
    </source>
</evidence>
<feature type="compositionally biased region" description="Polar residues" evidence="1">
    <location>
        <begin position="1"/>
        <end position="12"/>
    </location>
</feature>
<evidence type="ECO:0000313" key="3">
    <source>
        <dbReference type="Proteomes" id="UP000634136"/>
    </source>
</evidence>
<feature type="region of interest" description="Disordered" evidence="1">
    <location>
        <begin position="1"/>
        <end position="26"/>
    </location>
</feature>
<name>A0A834SHZ6_9FABA</name>
<protein>
    <submittedName>
        <fullName evidence="2">Uncharacterized protein</fullName>
    </submittedName>
</protein>
<comment type="caution">
    <text evidence="2">The sequence shown here is derived from an EMBL/GenBank/DDBJ whole genome shotgun (WGS) entry which is preliminary data.</text>
</comment>
<dbReference type="AlphaFoldDB" id="A0A834SHZ6"/>